<dbReference type="Proteomes" id="UP000189670">
    <property type="component" value="Unassembled WGS sequence"/>
</dbReference>
<dbReference type="AlphaFoldDB" id="A0A1V1NYK1"/>
<protein>
    <recommendedName>
        <fullName evidence="4">Type II toxin-antitoxin system RelE/ParE family toxin</fullName>
    </recommendedName>
</protein>
<dbReference type="InterPro" id="IPR007712">
    <property type="entry name" value="RelE/ParE_toxin"/>
</dbReference>
<dbReference type="InterPro" id="IPR035093">
    <property type="entry name" value="RelE/ParE_toxin_dom_sf"/>
</dbReference>
<evidence type="ECO:0000313" key="3">
    <source>
        <dbReference type="Proteomes" id="UP000189670"/>
    </source>
</evidence>
<accession>A0A1V1NYK1</accession>
<organism evidence="2 3">
    <name type="scientific">Candidatus Magnetoglobus multicellularis str. Araruama</name>
    <dbReference type="NCBI Taxonomy" id="890399"/>
    <lineage>
        <taxon>Bacteria</taxon>
        <taxon>Pseudomonadati</taxon>
        <taxon>Thermodesulfobacteriota</taxon>
        <taxon>Desulfobacteria</taxon>
        <taxon>Desulfobacterales</taxon>
        <taxon>Desulfobacteraceae</taxon>
        <taxon>Candidatus Magnetoglobus</taxon>
    </lineage>
</organism>
<comment type="caution">
    <text evidence="2">The sequence shown here is derived from an EMBL/GenBank/DDBJ whole genome shotgun (WGS) entry which is preliminary data.</text>
</comment>
<dbReference type="Gene3D" id="3.30.2310.20">
    <property type="entry name" value="RelE-like"/>
    <property type="match status" value="1"/>
</dbReference>
<evidence type="ECO:0008006" key="4">
    <source>
        <dbReference type="Google" id="ProtNLM"/>
    </source>
</evidence>
<evidence type="ECO:0000256" key="1">
    <source>
        <dbReference type="ARBA" id="ARBA00022649"/>
    </source>
</evidence>
<dbReference type="EMBL" id="ATBP01001299">
    <property type="protein sequence ID" value="ETR67605.1"/>
    <property type="molecule type" value="Genomic_DNA"/>
</dbReference>
<evidence type="ECO:0000313" key="2">
    <source>
        <dbReference type="EMBL" id="ETR67605.1"/>
    </source>
</evidence>
<reference evidence="3" key="1">
    <citation type="submission" date="2012-11" db="EMBL/GenBank/DDBJ databases">
        <authorList>
            <person name="Lucero-Rivera Y.E."/>
            <person name="Tovar-Ramirez D."/>
        </authorList>
    </citation>
    <scope>NUCLEOTIDE SEQUENCE [LARGE SCALE GENOMIC DNA]</scope>
    <source>
        <strain evidence="3">Araruama</strain>
    </source>
</reference>
<sequence length="98" mass="11713">MNIRILSSAYNDLVAGKKFYDRQSEGLGEYFLDTLFSDIDSLMLHGGIHRKIYGYHRLLSKRFPYAIYYKMDNRKDILVWRVLDCRQDPKNIKKALKY</sequence>
<name>A0A1V1NYK1_9BACT</name>
<proteinExistence type="predicted"/>
<dbReference type="Pfam" id="PF05016">
    <property type="entry name" value="ParE_toxin"/>
    <property type="match status" value="1"/>
</dbReference>
<keyword evidence="1" id="KW-1277">Toxin-antitoxin system</keyword>
<gene>
    <name evidence="2" type="ORF">OMM_11407</name>
</gene>